<dbReference type="PANTHER" id="PTHR43775:SF37">
    <property type="entry name" value="SI:DKEY-61P9.11"/>
    <property type="match status" value="1"/>
</dbReference>
<evidence type="ECO:0000256" key="1">
    <source>
        <dbReference type="ARBA" id="ARBA00004792"/>
    </source>
</evidence>
<dbReference type="InterPro" id="IPR016039">
    <property type="entry name" value="Thiolase-like"/>
</dbReference>
<dbReference type="OrthoDB" id="9765680at2"/>
<feature type="domain" description="Ketosynthase family 3 (KS3)" evidence="7">
    <location>
        <begin position="115"/>
        <end position="536"/>
    </location>
</feature>
<dbReference type="AlphaFoldDB" id="A0A5S9IQJ8"/>
<dbReference type="GO" id="GO:0004315">
    <property type="term" value="F:3-oxoacyl-[acyl-carrier-protein] synthase activity"/>
    <property type="evidence" value="ECO:0007669"/>
    <property type="project" value="InterPro"/>
</dbReference>
<dbReference type="Gene3D" id="3.10.129.10">
    <property type="entry name" value="Hotdog Thioesterase"/>
    <property type="match status" value="1"/>
</dbReference>
<dbReference type="PANTHER" id="PTHR43775">
    <property type="entry name" value="FATTY ACID SYNTHASE"/>
    <property type="match status" value="1"/>
</dbReference>
<dbReference type="InterPro" id="IPR014031">
    <property type="entry name" value="Ketoacyl_synth_C"/>
</dbReference>
<dbReference type="GO" id="GO:0071770">
    <property type="term" value="P:DIM/DIP cell wall layer assembly"/>
    <property type="evidence" value="ECO:0007669"/>
    <property type="project" value="TreeGrafter"/>
</dbReference>
<comment type="pathway">
    <text evidence="1">Antibiotic biosynthesis.</text>
</comment>
<evidence type="ECO:0000256" key="2">
    <source>
        <dbReference type="ARBA" id="ARBA00022450"/>
    </source>
</evidence>
<evidence type="ECO:0000256" key="6">
    <source>
        <dbReference type="ARBA" id="ARBA00022737"/>
    </source>
</evidence>
<keyword evidence="6" id="KW-0677">Repeat</keyword>
<keyword evidence="2" id="KW-0596">Phosphopantetheine</keyword>
<sequence>MSDEKHTLQKKIEQYVIQEITRLLPQETSHMDWNVNISEMGIKKRLLAKAIENQANIQLSPTIFFQCETIAELSAFLYREHKNNFSSFLVDQVDNLTNIGVVSKEEQTISEVAVDKDIAIIGMSGKFPMAKNIQQFWDNIITQCDVIREVPKSRWDIDQWFSPQKLPNKMYCKWGGFIDDVDKFDPLFFGISPKEAVWMDPQLRILLETIYASIEDAGYAKKIRGSNTGVYVGTFSRDYWDEIARRNIAINSSYEYTSSMNYMLSGRVSHIFDLQGPCMPVDNACASSLGAIYLAVQDLRRGKCSLAFVAATNLILSPLRYNAYCQMGAYSASGRCHTFSDVADGYVPGEGVAALLLKPLANAVRDRDNIHAIIKGVAINHTGKSQSIFAPRPKLQTNVIVEAWQDAQLSFKDASFIEAHGTGTKLGDPIEIQALTQSFTQQTSSKQFCHIGSIKSQIGHLEAAAGLAGVIKVVLSMQHKKIPVMYGYRNPNPLLQMEQTPFLINREVIHWESERRIAGVSSFGITGNNSHAVIEEYEKFPIQLAEAYPTIFILSAKNEQQLEEYVFSWRTYIQKNKITHFPSALYSLQIGREEMDFRLAIVASNVQQLQKRLQHYPQQHQDIFYGKIQQRDIMPNNTPQKSLHEIAKSWVQGHNIDWQSLYPEQKPWKISLPTYPFARNSYWIPKNNEVSSDTNMLLAGFPSKRLPAYPHLPQHYVWEVQISAKEEFIHQQKMQKNIFVSAGVYIEIITAAARQIHQKSIDIQNMRYDKILFLSKNENKTLQAVLHETSFSIYSIDNDDWQLHAHGQISLGEENGI</sequence>
<evidence type="ECO:0000259" key="7">
    <source>
        <dbReference type="PROSITE" id="PS52004"/>
    </source>
</evidence>
<dbReference type="SUPFAM" id="SSF47336">
    <property type="entry name" value="ACP-like"/>
    <property type="match status" value="1"/>
</dbReference>
<dbReference type="InterPro" id="IPR036736">
    <property type="entry name" value="ACP-like_sf"/>
</dbReference>
<dbReference type="Pfam" id="PF21089">
    <property type="entry name" value="PKS_DH_N"/>
    <property type="match status" value="1"/>
</dbReference>
<dbReference type="GO" id="GO:0005737">
    <property type="term" value="C:cytoplasm"/>
    <property type="evidence" value="ECO:0007669"/>
    <property type="project" value="TreeGrafter"/>
</dbReference>
<name>A0A5S9IQJ8_UABAM</name>
<dbReference type="RefSeq" id="WP_151969722.1">
    <property type="nucleotide sequence ID" value="NZ_AP019860.1"/>
</dbReference>
<keyword evidence="5" id="KW-0808">Transferase</keyword>
<dbReference type="Gene3D" id="1.10.1240.100">
    <property type="match status" value="1"/>
</dbReference>
<keyword evidence="9" id="KW-1185">Reference proteome</keyword>
<evidence type="ECO:0000313" key="9">
    <source>
        <dbReference type="Proteomes" id="UP000326354"/>
    </source>
</evidence>
<dbReference type="PROSITE" id="PS00606">
    <property type="entry name" value="KS3_1"/>
    <property type="match status" value="1"/>
</dbReference>
<dbReference type="Proteomes" id="UP000326354">
    <property type="component" value="Chromosome"/>
</dbReference>
<keyword evidence="4" id="KW-0597">Phosphoprotein</keyword>
<dbReference type="SMART" id="SM00825">
    <property type="entry name" value="PKS_KS"/>
    <property type="match status" value="1"/>
</dbReference>
<organism evidence="8 9">
    <name type="scientific">Uabimicrobium amorphum</name>
    <dbReference type="NCBI Taxonomy" id="2596890"/>
    <lineage>
        <taxon>Bacteria</taxon>
        <taxon>Pseudomonadati</taxon>
        <taxon>Planctomycetota</taxon>
        <taxon>Candidatus Uabimicrobiia</taxon>
        <taxon>Candidatus Uabimicrobiales</taxon>
        <taxon>Candidatus Uabimicrobiaceae</taxon>
        <taxon>Candidatus Uabimicrobium</taxon>
    </lineage>
</organism>
<dbReference type="InterPro" id="IPR014030">
    <property type="entry name" value="Ketoacyl_synth_N"/>
</dbReference>
<dbReference type="Pfam" id="PF22336">
    <property type="entry name" value="RhiE-like_linker"/>
    <property type="match status" value="1"/>
</dbReference>
<evidence type="ECO:0000256" key="3">
    <source>
        <dbReference type="ARBA" id="ARBA00022490"/>
    </source>
</evidence>
<accession>A0A5S9IQJ8</accession>
<dbReference type="InterPro" id="IPR018201">
    <property type="entry name" value="Ketoacyl_synth_AS"/>
</dbReference>
<reference evidence="8 9" key="1">
    <citation type="submission" date="2019-08" db="EMBL/GenBank/DDBJ databases">
        <title>Complete genome sequence of Candidatus Uab amorphum.</title>
        <authorList>
            <person name="Shiratori T."/>
            <person name="Suzuki S."/>
            <person name="Kakizawa Y."/>
            <person name="Ishida K."/>
        </authorList>
    </citation>
    <scope>NUCLEOTIDE SEQUENCE [LARGE SCALE GENOMIC DNA]</scope>
    <source>
        <strain evidence="8 9">SRT547</strain>
    </source>
</reference>
<dbReference type="CDD" id="cd00833">
    <property type="entry name" value="PKS"/>
    <property type="match status" value="1"/>
</dbReference>
<dbReference type="InterPro" id="IPR020841">
    <property type="entry name" value="PKS_Beta-ketoAc_synthase_dom"/>
</dbReference>
<dbReference type="GO" id="GO:0005886">
    <property type="term" value="C:plasma membrane"/>
    <property type="evidence" value="ECO:0007669"/>
    <property type="project" value="TreeGrafter"/>
</dbReference>
<dbReference type="PROSITE" id="PS52004">
    <property type="entry name" value="KS3_2"/>
    <property type="match status" value="1"/>
</dbReference>
<evidence type="ECO:0000313" key="8">
    <source>
        <dbReference type="EMBL" id="BBM85631.1"/>
    </source>
</evidence>
<dbReference type="SUPFAM" id="SSF53901">
    <property type="entry name" value="Thiolase-like"/>
    <property type="match status" value="1"/>
</dbReference>
<dbReference type="GO" id="GO:0006633">
    <property type="term" value="P:fatty acid biosynthetic process"/>
    <property type="evidence" value="ECO:0007669"/>
    <property type="project" value="InterPro"/>
</dbReference>
<keyword evidence="3" id="KW-0963">Cytoplasm</keyword>
<proteinExistence type="predicted"/>
<dbReference type="Gene3D" id="3.40.47.10">
    <property type="match status" value="1"/>
</dbReference>
<dbReference type="Pfam" id="PF00109">
    <property type="entry name" value="ketoacyl-synt"/>
    <property type="match status" value="1"/>
</dbReference>
<dbReference type="Pfam" id="PF02801">
    <property type="entry name" value="Ketoacyl-synt_C"/>
    <property type="match status" value="1"/>
</dbReference>
<gene>
    <name evidence="8" type="ORF">UABAM_04005</name>
</gene>
<dbReference type="InterPro" id="IPR054514">
    <property type="entry name" value="RhiE-like_linker"/>
</dbReference>
<dbReference type="InterPro" id="IPR050091">
    <property type="entry name" value="PKS_NRPS_Biosynth_Enz"/>
</dbReference>
<evidence type="ECO:0000256" key="5">
    <source>
        <dbReference type="ARBA" id="ARBA00022679"/>
    </source>
</evidence>
<dbReference type="Gene3D" id="1.10.1200.10">
    <property type="entry name" value="ACP-like"/>
    <property type="match status" value="1"/>
</dbReference>
<dbReference type="KEGG" id="uam:UABAM_04005"/>
<evidence type="ECO:0000256" key="4">
    <source>
        <dbReference type="ARBA" id="ARBA00022553"/>
    </source>
</evidence>
<dbReference type="InterPro" id="IPR049552">
    <property type="entry name" value="PKS_DH_N"/>
</dbReference>
<dbReference type="GO" id="GO:0004312">
    <property type="term" value="F:fatty acid synthase activity"/>
    <property type="evidence" value="ECO:0007669"/>
    <property type="project" value="TreeGrafter"/>
</dbReference>
<protein>
    <submittedName>
        <fullName evidence="8">Polyketide synthase PksM</fullName>
    </submittedName>
</protein>
<dbReference type="EMBL" id="AP019860">
    <property type="protein sequence ID" value="BBM85631.1"/>
    <property type="molecule type" value="Genomic_DNA"/>
</dbReference>